<organism evidence="2 3">
    <name type="scientific">Hibiscus trionum</name>
    <name type="common">Flower of an hour</name>
    <dbReference type="NCBI Taxonomy" id="183268"/>
    <lineage>
        <taxon>Eukaryota</taxon>
        <taxon>Viridiplantae</taxon>
        <taxon>Streptophyta</taxon>
        <taxon>Embryophyta</taxon>
        <taxon>Tracheophyta</taxon>
        <taxon>Spermatophyta</taxon>
        <taxon>Magnoliopsida</taxon>
        <taxon>eudicotyledons</taxon>
        <taxon>Gunneridae</taxon>
        <taxon>Pentapetalae</taxon>
        <taxon>rosids</taxon>
        <taxon>malvids</taxon>
        <taxon>Malvales</taxon>
        <taxon>Malvaceae</taxon>
        <taxon>Malvoideae</taxon>
        <taxon>Hibiscus</taxon>
    </lineage>
</organism>
<dbReference type="PANTHER" id="PTHR34568:SF1">
    <property type="entry name" value="DNA BINDING PROTEIN"/>
    <property type="match status" value="1"/>
</dbReference>
<evidence type="ECO:0000313" key="2">
    <source>
        <dbReference type="EMBL" id="GMI84836.1"/>
    </source>
</evidence>
<dbReference type="InterPro" id="IPR058941">
    <property type="entry name" value="HTH_AT3G52170-like"/>
</dbReference>
<dbReference type="InterPro" id="IPR058942">
    <property type="entry name" value="AT3G52170-like"/>
</dbReference>
<evidence type="ECO:0000259" key="1">
    <source>
        <dbReference type="Pfam" id="PF25896"/>
    </source>
</evidence>
<dbReference type="Proteomes" id="UP001165190">
    <property type="component" value="Unassembled WGS sequence"/>
</dbReference>
<dbReference type="Pfam" id="PF25896">
    <property type="entry name" value="HTH_AT3G52170"/>
    <property type="match status" value="1"/>
</dbReference>
<dbReference type="OrthoDB" id="787154at2759"/>
<evidence type="ECO:0000313" key="3">
    <source>
        <dbReference type="Proteomes" id="UP001165190"/>
    </source>
</evidence>
<comment type="caution">
    <text evidence="2">The sequence shown here is derived from an EMBL/GenBank/DDBJ whole genome shotgun (WGS) entry which is preliminary data.</text>
</comment>
<dbReference type="PANTHER" id="PTHR34568">
    <property type="entry name" value="RRM DOMAIN-CONTAINING PROTEIN"/>
    <property type="match status" value="1"/>
</dbReference>
<proteinExistence type="predicted"/>
<gene>
    <name evidence="2" type="ORF">HRI_002152900</name>
</gene>
<sequence length="431" mass="47089">MHAIKGGWVGQTFALAKCNESGGKESRVRRSKEERKSMVESFIKKYQESNNGNFPSLNLTHKEVGGSFYTVREIVREIIQENRVLGPAKLTEGEQNTDMFLQQNPLGSISIAPETLLSVHSNGSSFAPSHHEDVSDDSVFSVTDELSVGSEYKKFYSEKAINGNPVDVTNGTDKVEIVEVQVIEPPESDKSEKEMDASTTEVTQITADVVVETFPLQPVTKPTDIIDGMSSDVGKLNENLDQTENGKVSVSQENGSFKLDGMNSSEVSVLTDENEVENNEDLLLENNSDLADKKVVENISDPLLESSDCSSGGTAIDDTHNSAALEVSRDDILTSETNEQNQAIVGEAIYVPNGIHSKTHGTCKSTLEGDVTAEGKVEVQHVNSKKGSNKTLDRINLESWERTSKGAEEGTNPLLAIFKYVVAAFMKFWSE</sequence>
<reference evidence="2" key="1">
    <citation type="submission" date="2023-05" db="EMBL/GenBank/DDBJ databases">
        <title>Genome and transcriptome analyses reveal genes involved in the formation of fine ridges on petal epidermal cells in Hibiscus trionum.</title>
        <authorList>
            <person name="Koshimizu S."/>
            <person name="Masuda S."/>
            <person name="Ishii T."/>
            <person name="Shirasu K."/>
            <person name="Hoshino A."/>
            <person name="Arita M."/>
        </authorList>
    </citation>
    <scope>NUCLEOTIDE SEQUENCE</scope>
    <source>
        <strain evidence="2">Hamamatsu line</strain>
    </source>
</reference>
<accession>A0A9W7HXF9</accession>
<keyword evidence="3" id="KW-1185">Reference proteome</keyword>
<protein>
    <recommendedName>
        <fullName evidence="1">AT3G52170-like helix-turn-helix domain-containing protein</fullName>
    </recommendedName>
</protein>
<feature type="domain" description="AT3G52170-like helix-turn-helix" evidence="1">
    <location>
        <begin position="31"/>
        <end position="79"/>
    </location>
</feature>
<dbReference type="AlphaFoldDB" id="A0A9W7HXF9"/>
<dbReference type="EMBL" id="BSYR01000020">
    <property type="protein sequence ID" value="GMI84836.1"/>
    <property type="molecule type" value="Genomic_DNA"/>
</dbReference>
<name>A0A9W7HXF9_HIBTR</name>